<feature type="non-terminal residue" evidence="2">
    <location>
        <position position="1"/>
    </location>
</feature>
<dbReference type="Proteomes" id="UP001601976">
    <property type="component" value="Unassembled WGS sequence"/>
</dbReference>
<dbReference type="EMBL" id="JBIAPK010000020">
    <property type="protein sequence ID" value="MFF3343704.1"/>
    <property type="molecule type" value="Genomic_DNA"/>
</dbReference>
<evidence type="ECO:0000259" key="1">
    <source>
        <dbReference type="Pfam" id="PF18631"/>
    </source>
</evidence>
<feature type="domain" description="Cucumopine synthase C-terminal helical bundle" evidence="1">
    <location>
        <begin position="2"/>
        <end position="27"/>
    </location>
</feature>
<sequence>LDRDDFLAVVSQMALYINCLGGWNLHLFPWDAADTLRQQRLTV</sequence>
<protein>
    <recommendedName>
        <fullName evidence="1">Cucumopine synthase C-terminal helical bundle domain-containing protein</fullName>
    </recommendedName>
</protein>
<evidence type="ECO:0000313" key="2">
    <source>
        <dbReference type="EMBL" id="MFF3343704.1"/>
    </source>
</evidence>
<comment type="caution">
    <text evidence="2">The sequence shown here is derived from an EMBL/GenBank/DDBJ whole genome shotgun (WGS) entry which is preliminary data.</text>
</comment>
<accession>A0ABW6RQ62</accession>
<gene>
    <name evidence="2" type="ORF">ACFYWW_34335</name>
</gene>
<dbReference type="Pfam" id="PF18631">
    <property type="entry name" value="Cucumopine_C"/>
    <property type="match status" value="1"/>
</dbReference>
<name>A0ABW6RQ62_9ACTN</name>
<proteinExistence type="predicted"/>
<evidence type="ECO:0000313" key="3">
    <source>
        <dbReference type="Proteomes" id="UP001601976"/>
    </source>
</evidence>
<dbReference type="InterPro" id="IPR040602">
    <property type="entry name" value="Cucumopine_C"/>
</dbReference>
<keyword evidence="3" id="KW-1185">Reference proteome</keyword>
<organism evidence="2 3">
    <name type="scientific">Streptomyces flavidovirens</name>
    <dbReference type="NCBI Taxonomy" id="67298"/>
    <lineage>
        <taxon>Bacteria</taxon>
        <taxon>Bacillati</taxon>
        <taxon>Actinomycetota</taxon>
        <taxon>Actinomycetes</taxon>
        <taxon>Kitasatosporales</taxon>
        <taxon>Streptomycetaceae</taxon>
        <taxon>Streptomyces</taxon>
    </lineage>
</organism>
<reference evidence="2 3" key="1">
    <citation type="submission" date="2024-10" db="EMBL/GenBank/DDBJ databases">
        <title>The Natural Products Discovery Center: Release of the First 8490 Sequenced Strains for Exploring Actinobacteria Biosynthetic Diversity.</title>
        <authorList>
            <person name="Kalkreuter E."/>
            <person name="Kautsar S.A."/>
            <person name="Yang D."/>
            <person name="Bader C.D."/>
            <person name="Teijaro C.N."/>
            <person name="Fluegel L."/>
            <person name="Davis C.M."/>
            <person name="Simpson J.R."/>
            <person name="Lauterbach L."/>
            <person name="Steele A.D."/>
            <person name="Gui C."/>
            <person name="Meng S."/>
            <person name="Li G."/>
            <person name="Viehrig K."/>
            <person name="Ye F."/>
            <person name="Su P."/>
            <person name="Kiefer A.F."/>
            <person name="Nichols A."/>
            <person name="Cepeda A.J."/>
            <person name="Yan W."/>
            <person name="Fan B."/>
            <person name="Jiang Y."/>
            <person name="Adhikari A."/>
            <person name="Zheng C.-J."/>
            <person name="Schuster L."/>
            <person name="Cowan T.M."/>
            <person name="Smanski M.J."/>
            <person name="Chevrette M.G."/>
            <person name="De Carvalho L.P.S."/>
            <person name="Shen B."/>
        </authorList>
    </citation>
    <scope>NUCLEOTIDE SEQUENCE [LARGE SCALE GENOMIC DNA]</scope>
    <source>
        <strain evidence="2 3">NPDC003029</strain>
    </source>
</reference>